<dbReference type="EMBL" id="JAENHL010000007">
    <property type="protein sequence ID" value="MBK1868270.1"/>
    <property type="molecule type" value="Genomic_DNA"/>
</dbReference>
<evidence type="ECO:0000313" key="1">
    <source>
        <dbReference type="EMBL" id="MBK1868270.1"/>
    </source>
</evidence>
<accession>A0ACC5R6N7</accession>
<dbReference type="Proteomes" id="UP000616151">
    <property type="component" value="Unassembled WGS sequence"/>
</dbReference>
<proteinExistence type="predicted"/>
<protein>
    <submittedName>
        <fullName evidence="1">TraR/DksA C4-type zinc finger protein</fullName>
    </submittedName>
</protein>
<sequence length="68" mass="7730">MDIVDKAQELEQRARFSGVGRIRAGLLADGTVDCVDCAEEIPEDRKKAMPNARRCSTCQEKHERRGRR</sequence>
<reference evidence="1" key="1">
    <citation type="submission" date="2021-01" db="EMBL/GenBank/DDBJ databases">
        <authorList>
            <person name="Sun Q."/>
        </authorList>
    </citation>
    <scope>NUCLEOTIDE SEQUENCE</scope>
    <source>
        <strain evidence="1">YIM B02566</strain>
    </source>
</reference>
<name>A0ACC5R6N7_9HYPH</name>
<gene>
    <name evidence="1" type="ORF">JHL16_18095</name>
</gene>
<evidence type="ECO:0000313" key="2">
    <source>
        <dbReference type="Proteomes" id="UP000616151"/>
    </source>
</evidence>
<organism evidence="1 2">
    <name type="scientific">Taklimakanibacter albus</name>
    <dbReference type="NCBI Taxonomy" id="2800327"/>
    <lineage>
        <taxon>Bacteria</taxon>
        <taxon>Pseudomonadati</taxon>
        <taxon>Pseudomonadota</taxon>
        <taxon>Alphaproteobacteria</taxon>
        <taxon>Hyphomicrobiales</taxon>
        <taxon>Aestuariivirgaceae</taxon>
        <taxon>Taklimakanibacter</taxon>
    </lineage>
</organism>
<comment type="caution">
    <text evidence="1">The sequence shown here is derived from an EMBL/GenBank/DDBJ whole genome shotgun (WGS) entry which is preliminary data.</text>
</comment>
<keyword evidence="2" id="KW-1185">Reference proteome</keyword>